<keyword evidence="7" id="KW-0418">Kinase</keyword>
<comment type="catalytic activity">
    <reaction evidence="14">
        <text>L-tyrosyl-[protein] + ATP = O-phospho-L-tyrosyl-[protein] + ADP + H(+)</text>
        <dbReference type="Rhea" id="RHEA:10596"/>
        <dbReference type="Rhea" id="RHEA-COMP:10136"/>
        <dbReference type="Rhea" id="RHEA-COMP:20101"/>
        <dbReference type="ChEBI" id="CHEBI:15378"/>
        <dbReference type="ChEBI" id="CHEBI:30616"/>
        <dbReference type="ChEBI" id="CHEBI:46858"/>
        <dbReference type="ChEBI" id="CHEBI:61978"/>
        <dbReference type="ChEBI" id="CHEBI:456216"/>
        <dbReference type="EC" id="2.7.10.1"/>
    </reaction>
</comment>
<protein>
    <recommendedName>
        <fullName evidence="3">receptor protein-tyrosine kinase</fullName>
        <ecNumber evidence="3">2.7.10.1</ecNumber>
    </recommendedName>
</protein>
<feature type="binding site" evidence="15">
    <location>
        <position position="989"/>
    </location>
    <ligand>
        <name>ATP</name>
        <dbReference type="ChEBI" id="CHEBI:30616"/>
    </ligand>
</feature>
<feature type="domain" description="Fibronectin type-III" evidence="20">
    <location>
        <begin position="436"/>
        <end position="529"/>
    </location>
</feature>
<dbReference type="PROSITE" id="PS50853">
    <property type="entry name" value="FN3"/>
    <property type="match status" value="4"/>
</dbReference>
<feature type="chain" id="PRO_5046414900" description="receptor protein-tyrosine kinase" evidence="17">
    <location>
        <begin position="25"/>
        <end position="1259"/>
    </location>
</feature>
<dbReference type="InterPro" id="IPR008266">
    <property type="entry name" value="Tyr_kinase_AS"/>
</dbReference>
<keyword evidence="13" id="KW-0393">Immunoglobulin domain</keyword>
<keyword evidence="11" id="KW-0675">Receptor</keyword>
<comment type="subcellular location">
    <subcellularLocation>
        <location evidence="1">Membrane</location>
        <topology evidence="1">Single-pass membrane protein</topology>
    </subcellularLocation>
</comment>
<name>A0ABN8RCA1_9CNID</name>
<keyword evidence="10" id="KW-1015">Disulfide bond</keyword>
<dbReference type="InterPro" id="IPR001245">
    <property type="entry name" value="Ser-Thr/Tyr_kinase_cat_dom"/>
</dbReference>
<evidence type="ECO:0000256" key="10">
    <source>
        <dbReference type="ARBA" id="ARBA00023157"/>
    </source>
</evidence>
<evidence type="ECO:0000313" key="21">
    <source>
        <dbReference type="EMBL" id="CAH3175069.1"/>
    </source>
</evidence>
<dbReference type="InterPro" id="IPR011009">
    <property type="entry name" value="Kinase-like_dom_sf"/>
</dbReference>
<evidence type="ECO:0000259" key="20">
    <source>
        <dbReference type="PROSITE" id="PS50853"/>
    </source>
</evidence>
<evidence type="ECO:0000256" key="16">
    <source>
        <dbReference type="SAM" id="Phobius"/>
    </source>
</evidence>
<evidence type="ECO:0000259" key="18">
    <source>
        <dbReference type="PROSITE" id="PS50011"/>
    </source>
</evidence>
<keyword evidence="12" id="KW-0325">Glycoprotein</keyword>
<evidence type="ECO:0000256" key="12">
    <source>
        <dbReference type="ARBA" id="ARBA00023180"/>
    </source>
</evidence>
<evidence type="ECO:0000256" key="5">
    <source>
        <dbReference type="ARBA" id="ARBA00022692"/>
    </source>
</evidence>
<dbReference type="PANTHER" id="PTHR24416">
    <property type="entry name" value="TYROSINE-PROTEIN KINASE RECEPTOR"/>
    <property type="match status" value="1"/>
</dbReference>
<evidence type="ECO:0000256" key="3">
    <source>
        <dbReference type="ARBA" id="ARBA00011902"/>
    </source>
</evidence>
<dbReference type="InterPro" id="IPR017441">
    <property type="entry name" value="Protein_kinase_ATP_BS"/>
</dbReference>
<dbReference type="SMART" id="SM00220">
    <property type="entry name" value="S_TKc"/>
    <property type="match status" value="1"/>
</dbReference>
<dbReference type="InterPro" id="IPR036179">
    <property type="entry name" value="Ig-like_dom_sf"/>
</dbReference>
<dbReference type="SMART" id="SM00219">
    <property type="entry name" value="TyrKc"/>
    <property type="match status" value="1"/>
</dbReference>
<dbReference type="PROSITE" id="PS00107">
    <property type="entry name" value="PROTEIN_KINASE_ATP"/>
    <property type="match status" value="1"/>
</dbReference>
<feature type="domain" description="Protein kinase" evidence="18">
    <location>
        <begin position="955"/>
        <end position="1233"/>
    </location>
</feature>
<dbReference type="InterPro" id="IPR036116">
    <property type="entry name" value="FN3_sf"/>
</dbReference>
<dbReference type="InterPro" id="IPR003599">
    <property type="entry name" value="Ig_sub"/>
</dbReference>
<feature type="domain" description="Ig-like" evidence="19">
    <location>
        <begin position="165"/>
        <end position="246"/>
    </location>
</feature>
<dbReference type="Gene3D" id="3.30.200.20">
    <property type="entry name" value="Phosphorylase Kinase, domain 1"/>
    <property type="match status" value="1"/>
</dbReference>
<evidence type="ECO:0000259" key="19">
    <source>
        <dbReference type="PROSITE" id="PS50835"/>
    </source>
</evidence>
<feature type="signal peptide" evidence="17">
    <location>
        <begin position="1"/>
        <end position="24"/>
    </location>
</feature>
<keyword evidence="15" id="KW-0067">ATP-binding</keyword>
<accession>A0ABN8RCA1</accession>
<organism evidence="21 22">
    <name type="scientific">Porites lobata</name>
    <dbReference type="NCBI Taxonomy" id="104759"/>
    <lineage>
        <taxon>Eukaryota</taxon>
        <taxon>Metazoa</taxon>
        <taxon>Cnidaria</taxon>
        <taxon>Anthozoa</taxon>
        <taxon>Hexacorallia</taxon>
        <taxon>Scleractinia</taxon>
        <taxon>Fungiina</taxon>
        <taxon>Poritidae</taxon>
        <taxon>Porites</taxon>
    </lineage>
</organism>
<dbReference type="CDD" id="cd00096">
    <property type="entry name" value="Ig"/>
    <property type="match status" value="1"/>
</dbReference>
<dbReference type="Proteomes" id="UP001159405">
    <property type="component" value="Unassembled WGS sequence"/>
</dbReference>
<dbReference type="InterPro" id="IPR000719">
    <property type="entry name" value="Prot_kinase_dom"/>
</dbReference>
<dbReference type="Gene3D" id="2.60.40.10">
    <property type="entry name" value="Immunoglobulins"/>
    <property type="match status" value="6"/>
</dbReference>
<dbReference type="InterPro" id="IPR050122">
    <property type="entry name" value="RTK"/>
</dbReference>
<feature type="domain" description="Fibronectin type-III" evidence="20">
    <location>
        <begin position="629"/>
        <end position="725"/>
    </location>
</feature>
<dbReference type="SMART" id="SM00408">
    <property type="entry name" value="IGc2"/>
    <property type="match status" value="2"/>
</dbReference>
<dbReference type="InterPro" id="IPR003961">
    <property type="entry name" value="FN3_dom"/>
</dbReference>
<keyword evidence="6" id="KW-0677">Repeat</keyword>
<dbReference type="InterPro" id="IPR003598">
    <property type="entry name" value="Ig_sub2"/>
</dbReference>
<dbReference type="Pfam" id="PF00041">
    <property type="entry name" value="fn3"/>
    <property type="match status" value="2"/>
</dbReference>
<feature type="domain" description="Fibronectin type-III" evidence="20">
    <location>
        <begin position="341"/>
        <end position="435"/>
    </location>
</feature>
<evidence type="ECO:0000256" key="8">
    <source>
        <dbReference type="ARBA" id="ARBA00022989"/>
    </source>
</evidence>
<dbReference type="Gene3D" id="1.10.510.10">
    <property type="entry name" value="Transferase(Phosphotransferase) domain 1"/>
    <property type="match status" value="1"/>
</dbReference>
<dbReference type="SUPFAM" id="SSF49265">
    <property type="entry name" value="Fibronectin type III"/>
    <property type="match status" value="3"/>
</dbReference>
<evidence type="ECO:0000256" key="11">
    <source>
        <dbReference type="ARBA" id="ARBA00023170"/>
    </source>
</evidence>
<keyword evidence="22" id="KW-1185">Reference proteome</keyword>
<evidence type="ECO:0000256" key="4">
    <source>
        <dbReference type="ARBA" id="ARBA00022679"/>
    </source>
</evidence>
<dbReference type="PROSITE" id="PS50011">
    <property type="entry name" value="PROTEIN_KINASE_DOM"/>
    <property type="match status" value="1"/>
</dbReference>
<sequence>MLRVLQVVTVLSSCFLLHFKVAFSKPDPGTVFTKKPGTEGTVYGIQGSNVTFHWTLAFGNNSDDWKNFMELVWGTTEHKDYNGIDNKYVTVNKNKKMKNSDLDASVKSRVDATLSNCSQSGCDVIFVIRSVTKKDEQYFYNCIAIIDYDDDVASGPISLVISEPPRITKRSNATIDLEEGDNATLQCTATGKPLPSITWTKDNRELLNESTTLVVPNIELKDAGTYICKAKNPVGTASYSIHVRVVRYRPHINMTTSSKADEKSWLHHKTSLKCAVNANPPANFTWFKDDRPILDGFNSSQDISTLTLTPKTAGDFGLYSCKATNNKGSAWHNITLAQLYPPGQPIISKLVPDMLSISVHWNKSRDNGGSDILDHRIRLLDAENKVQQVHQGIRNNYFSLRNLRQNRTYVIVLQSRNVIGYGKEKNVTVSTLEGDPPIILGVTAVPSLLAVNISWNSTNNNTGIEILDYKLVIIDTKTQRRREIFGINVSNHYVTNLTHNTTYCVMVQARNEIGYGKSVSRNVTTLKADPPGPPMINVVPSTFSLEINWNSSVQDINNIQILDYKIKVIDGTTHKEVAHHTAVTRSRLLVKHLVRNRTYTVEVQARNEVGYGATANISAKTLLAGPPEAPLITNITVNGIRCILQWKKSYNGESPIQMYSVSVWKLLSANNGSHYKDRLGSWNTNGTNFTLDVKWNHYYTTSVSAWNKHGQSVSSAERQFKTELQTTPRNTEVFSTIPSVIDEDTSSTVEVASHWTKPRTVSQVKKDRSGAKEEVKRNTFTYLAPLWIVILAFAVPAVVFMLWKGTQKIMRRCRRPRFQRRRKFHNRDSESSATVILDEVQARTEANHYETITEIVETQLNHGFTMADEKISGNDYTLKQPAIPGYNAVYNHLFETKTGPMKQTNLESGLGMFPNDVYSHLIHGETFTGKREHKVLNRSVPLASKSEWEISRERLQIKGTIGHGEFGLVKKGFALDVSKNGGWVPVAVKMVNENEGPHGICRKNLLSELKVMKELSPHKHVVQLLACITKSEPLCVITEFAPYGDLLGFLRKKRGFSDGYYNIEYLPQRNLTSKKLMQFASEIADGMAFLSSEKIVHRDLAARNILLGENLTCKVTDFGMARDIREMDMYQKTTAGRLPVKWTALEALLHGLYTTKSDVWSFGVVLFEIATMGGCPYPDLEVLDLINKLENGYRMEKPTHLCEELYSVMLSCWNEDPGKRPTFSLLSSTLSQLNRKNEDCIDLKTYNGNLYENFQVPSK</sequence>
<reference evidence="21 22" key="1">
    <citation type="submission" date="2022-05" db="EMBL/GenBank/DDBJ databases">
        <authorList>
            <consortium name="Genoscope - CEA"/>
            <person name="William W."/>
        </authorList>
    </citation>
    <scope>NUCLEOTIDE SEQUENCE [LARGE SCALE GENOMIC DNA]</scope>
</reference>
<dbReference type="SUPFAM" id="SSF48726">
    <property type="entry name" value="Immunoglobulin"/>
    <property type="match status" value="2"/>
</dbReference>
<keyword evidence="4" id="KW-0808">Transferase</keyword>
<evidence type="ECO:0000256" key="7">
    <source>
        <dbReference type="ARBA" id="ARBA00022777"/>
    </source>
</evidence>
<dbReference type="CDD" id="cd00192">
    <property type="entry name" value="PTKc"/>
    <property type="match status" value="1"/>
</dbReference>
<feature type="domain" description="Ig-like" evidence="19">
    <location>
        <begin position="250"/>
        <end position="337"/>
    </location>
</feature>
<dbReference type="InterPro" id="IPR020635">
    <property type="entry name" value="Tyr_kinase_cat_dom"/>
</dbReference>
<dbReference type="EMBL" id="CALNXK010000196">
    <property type="protein sequence ID" value="CAH3175069.1"/>
    <property type="molecule type" value="Genomic_DNA"/>
</dbReference>
<comment type="caution">
    <text evidence="21">The sequence shown here is derived from an EMBL/GenBank/DDBJ whole genome shotgun (WGS) entry which is preliminary data.</text>
</comment>
<evidence type="ECO:0000313" key="22">
    <source>
        <dbReference type="Proteomes" id="UP001159405"/>
    </source>
</evidence>
<proteinExistence type="inferred from homology"/>
<evidence type="ECO:0000256" key="14">
    <source>
        <dbReference type="ARBA" id="ARBA00051243"/>
    </source>
</evidence>
<comment type="similarity">
    <text evidence="2">Belongs to the protein kinase superfamily. CAMK Ser/Thr protein kinase family.</text>
</comment>
<keyword evidence="5 16" id="KW-0812">Transmembrane</keyword>
<feature type="domain" description="Fibronectin type-III" evidence="20">
    <location>
        <begin position="530"/>
        <end position="627"/>
    </location>
</feature>
<evidence type="ECO:0000256" key="1">
    <source>
        <dbReference type="ARBA" id="ARBA00004167"/>
    </source>
</evidence>
<evidence type="ECO:0000256" key="2">
    <source>
        <dbReference type="ARBA" id="ARBA00006692"/>
    </source>
</evidence>
<keyword evidence="17" id="KW-0732">Signal</keyword>
<dbReference type="PANTHER" id="PTHR24416:SF621">
    <property type="entry name" value="TYROSINE KINASE RECEPTOR CAD96CA"/>
    <property type="match status" value="1"/>
</dbReference>
<dbReference type="CDD" id="cd00063">
    <property type="entry name" value="FN3"/>
    <property type="match status" value="4"/>
</dbReference>
<keyword evidence="8 16" id="KW-1133">Transmembrane helix</keyword>
<dbReference type="Pfam" id="PF13927">
    <property type="entry name" value="Ig_3"/>
    <property type="match status" value="2"/>
</dbReference>
<evidence type="ECO:0000256" key="6">
    <source>
        <dbReference type="ARBA" id="ARBA00022737"/>
    </source>
</evidence>
<keyword evidence="9 16" id="KW-0472">Membrane</keyword>
<dbReference type="Pfam" id="PF07714">
    <property type="entry name" value="PK_Tyr_Ser-Thr"/>
    <property type="match status" value="1"/>
</dbReference>
<evidence type="ECO:0000256" key="17">
    <source>
        <dbReference type="SAM" id="SignalP"/>
    </source>
</evidence>
<dbReference type="InterPro" id="IPR013783">
    <property type="entry name" value="Ig-like_fold"/>
</dbReference>
<evidence type="ECO:0000256" key="9">
    <source>
        <dbReference type="ARBA" id="ARBA00023136"/>
    </source>
</evidence>
<dbReference type="PROSITE" id="PS00109">
    <property type="entry name" value="PROTEIN_KINASE_TYR"/>
    <property type="match status" value="1"/>
</dbReference>
<evidence type="ECO:0000256" key="15">
    <source>
        <dbReference type="PROSITE-ProRule" id="PRU10141"/>
    </source>
</evidence>
<dbReference type="SUPFAM" id="SSF56112">
    <property type="entry name" value="Protein kinase-like (PK-like)"/>
    <property type="match status" value="1"/>
</dbReference>
<gene>
    <name evidence="21" type="ORF">PLOB_00015619</name>
</gene>
<dbReference type="EC" id="2.7.10.1" evidence="3"/>
<dbReference type="InterPro" id="IPR007110">
    <property type="entry name" value="Ig-like_dom"/>
</dbReference>
<dbReference type="PRINTS" id="PR00109">
    <property type="entry name" value="TYRKINASE"/>
</dbReference>
<evidence type="ECO:0000256" key="13">
    <source>
        <dbReference type="ARBA" id="ARBA00023319"/>
    </source>
</evidence>
<dbReference type="SMART" id="SM00060">
    <property type="entry name" value="FN3"/>
    <property type="match status" value="4"/>
</dbReference>
<dbReference type="SMART" id="SM00409">
    <property type="entry name" value="IG"/>
    <property type="match status" value="3"/>
</dbReference>
<dbReference type="PROSITE" id="PS50835">
    <property type="entry name" value="IG_LIKE"/>
    <property type="match status" value="2"/>
</dbReference>
<feature type="transmembrane region" description="Helical" evidence="16">
    <location>
        <begin position="782"/>
        <end position="803"/>
    </location>
</feature>
<keyword evidence="15" id="KW-0547">Nucleotide-binding</keyword>